<evidence type="ECO:0000256" key="2">
    <source>
        <dbReference type="ARBA" id="ARBA00022692"/>
    </source>
</evidence>
<organism evidence="7 8">
    <name type="scientific">Oceanobacillus luteolus</name>
    <dbReference type="NCBI Taxonomy" id="1274358"/>
    <lineage>
        <taxon>Bacteria</taxon>
        <taxon>Bacillati</taxon>
        <taxon>Bacillota</taxon>
        <taxon>Bacilli</taxon>
        <taxon>Bacillales</taxon>
        <taxon>Bacillaceae</taxon>
        <taxon>Oceanobacillus</taxon>
    </lineage>
</organism>
<dbReference type="EMBL" id="JBHUDE010000042">
    <property type="protein sequence ID" value="MFD1607817.1"/>
    <property type="molecule type" value="Genomic_DNA"/>
</dbReference>
<feature type="transmembrane region" description="Helical" evidence="5">
    <location>
        <begin position="183"/>
        <end position="208"/>
    </location>
</feature>
<dbReference type="InterPro" id="IPR002541">
    <property type="entry name" value="Cyt_c_assembly"/>
</dbReference>
<name>A0ABW4HS05_9BACI</name>
<evidence type="ECO:0000313" key="8">
    <source>
        <dbReference type="Proteomes" id="UP001597221"/>
    </source>
</evidence>
<reference evidence="8" key="1">
    <citation type="journal article" date="2019" name="Int. J. Syst. Evol. Microbiol.">
        <title>The Global Catalogue of Microorganisms (GCM) 10K type strain sequencing project: providing services to taxonomists for standard genome sequencing and annotation.</title>
        <authorList>
            <consortium name="The Broad Institute Genomics Platform"/>
            <consortium name="The Broad Institute Genome Sequencing Center for Infectious Disease"/>
            <person name="Wu L."/>
            <person name="Ma J."/>
        </authorList>
    </citation>
    <scope>NUCLEOTIDE SEQUENCE [LARGE SCALE GENOMIC DNA]</scope>
    <source>
        <strain evidence="8">CGMCC 1.12376</strain>
    </source>
</reference>
<feature type="transmembrane region" description="Helical" evidence="5">
    <location>
        <begin position="248"/>
        <end position="268"/>
    </location>
</feature>
<evidence type="ECO:0000256" key="3">
    <source>
        <dbReference type="ARBA" id="ARBA00022989"/>
    </source>
</evidence>
<proteinExistence type="predicted"/>
<dbReference type="Pfam" id="PF01578">
    <property type="entry name" value="Cytochrom_C_asm"/>
    <property type="match status" value="1"/>
</dbReference>
<protein>
    <submittedName>
        <fullName evidence="7">Cytochrome c biogenesis protein CcsA</fullName>
    </submittedName>
</protein>
<feature type="domain" description="Cytochrome c assembly protein" evidence="6">
    <location>
        <begin position="67"/>
        <end position="270"/>
    </location>
</feature>
<keyword evidence="8" id="KW-1185">Reference proteome</keyword>
<comment type="subcellular location">
    <subcellularLocation>
        <location evidence="1">Membrane</location>
        <topology evidence="1">Multi-pass membrane protein</topology>
    </subcellularLocation>
</comment>
<dbReference type="RefSeq" id="WP_251512616.1">
    <property type="nucleotide sequence ID" value="NZ_JAMBON010000006.1"/>
</dbReference>
<feature type="transmembrane region" description="Helical" evidence="5">
    <location>
        <begin position="132"/>
        <end position="162"/>
    </location>
</feature>
<dbReference type="InterPro" id="IPR045062">
    <property type="entry name" value="Cyt_c_biogenesis_CcsA/CcmC"/>
</dbReference>
<sequence>MIEEWKWVSELLIVVYGLSVIGYFIDFIQSNQKAYTYAFWLLRIAWFIQSIYFGQHLLVEQSFPVATLVDSLFFFSWILITLSLIIHKFIAMHFIVFFINLFGFFVLLLYVAATLKQGTSERSVEFIHEMLIAHISLAFVSYGFFTVSFFFSFLYLLQYHLLKKKKGLKWLWRIGNLHQLDQYSFQAITLGVPLLLISIILGLFWASISAVSVYWYDIKILGSIFVLVIYIIYLTIRALRRHRGKTLATYNTAAFLLLMINFLLSNTYSEFHF</sequence>
<feature type="transmembrane region" description="Helical" evidence="5">
    <location>
        <begin position="6"/>
        <end position="25"/>
    </location>
</feature>
<evidence type="ECO:0000256" key="5">
    <source>
        <dbReference type="SAM" id="Phobius"/>
    </source>
</evidence>
<keyword evidence="4 5" id="KW-0472">Membrane</keyword>
<feature type="transmembrane region" description="Helical" evidence="5">
    <location>
        <begin position="93"/>
        <end position="112"/>
    </location>
</feature>
<evidence type="ECO:0000313" key="7">
    <source>
        <dbReference type="EMBL" id="MFD1607817.1"/>
    </source>
</evidence>
<dbReference type="Proteomes" id="UP001597221">
    <property type="component" value="Unassembled WGS sequence"/>
</dbReference>
<comment type="caution">
    <text evidence="7">The sequence shown here is derived from an EMBL/GenBank/DDBJ whole genome shotgun (WGS) entry which is preliminary data.</text>
</comment>
<dbReference type="PANTHER" id="PTHR30071">
    <property type="entry name" value="HEME EXPORTER PROTEIN C"/>
    <property type="match status" value="1"/>
</dbReference>
<gene>
    <name evidence="7" type="primary">ccsA</name>
    <name evidence="7" type="ORF">ACFSBH_09130</name>
</gene>
<dbReference type="PANTHER" id="PTHR30071:SF15">
    <property type="entry name" value="PROTEIN HEMX"/>
    <property type="match status" value="1"/>
</dbReference>
<feature type="transmembrane region" description="Helical" evidence="5">
    <location>
        <begin position="214"/>
        <end position="236"/>
    </location>
</feature>
<keyword evidence="3 5" id="KW-1133">Transmembrane helix</keyword>
<accession>A0ABW4HS05</accession>
<evidence type="ECO:0000256" key="1">
    <source>
        <dbReference type="ARBA" id="ARBA00004141"/>
    </source>
</evidence>
<evidence type="ECO:0000259" key="6">
    <source>
        <dbReference type="Pfam" id="PF01578"/>
    </source>
</evidence>
<evidence type="ECO:0000256" key="4">
    <source>
        <dbReference type="ARBA" id="ARBA00023136"/>
    </source>
</evidence>
<keyword evidence="2 5" id="KW-0812">Transmembrane</keyword>
<feature type="transmembrane region" description="Helical" evidence="5">
    <location>
        <begin position="65"/>
        <end position="86"/>
    </location>
</feature>